<name>A0A9W5T8K0_BABOV</name>
<dbReference type="Proteomes" id="UP001057455">
    <property type="component" value="Unassembled WGS sequence"/>
</dbReference>
<evidence type="ECO:0000256" key="2">
    <source>
        <dbReference type="SAM" id="MobiDB-lite"/>
    </source>
</evidence>
<accession>A0A9W5T8K0</accession>
<keyword evidence="4" id="KW-1185">Reference proteome</keyword>
<protein>
    <submittedName>
        <fullName evidence="3">GC-rich sequence DNA-binding factor 2, putative</fullName>
    </submittedName>
</protein>
<proteinExistence type="predicted"/>
<keyword evidence="3" id="KW-0238">DNA-binding</keyword>
<evidence type="ECO:0000313" key="3">
    <source>
        <dbReference type="EMBL" id="GFE52731.1"/>
    </source>
</evidence>
<evidence type="ECO:0000313" key="4">
    <source>
        <dbReference type="Proteomes" id="UP001057455"/>
    </source>
</evidence>
<dbReference type="AlphaFoldDB" id="A0A9W5T8K0"/>
<dbReference type="OrthoDB" id="429427at2759"/>
<dbReference type="EMBL" id="BLIY01000001">
    <property type="protein sequence ID" value="GFE52731.1"/>
    <property type="molecule type" value="Genomic_DNA"/>
</dbReference>
<feature type="coiled-coil region" evidence="1">
    <location>
        <begin position="191"/>
        <end position="225"/>
    </location>
</feature>
<evidence type="ECO:0000256" key="1">
    <source>
        <dbReference type="SAM" id="Coils"/>
    </source>
</evidence>
<dbReference type="GO" id="GO:0003677">
    <property type="term" value="F:DNA binding"/>
    <property type="evidence" value="ECO:0007669"/>
    <property type="project" value="UniProtKB-KW"/>
</dbReference>
<keyword evidence="1" id="KW-0175">Coiled coil</keyword>
<comment type="caution">
    <text evidence="3">The sequence shown here is derived from an EMBL/GenBank/DDBJ whole genome shotgun (WGS) entry which is preliminary data.</text>
</comment>
<reference evidence="3" key="1">
    <citation type="submission" date="2019-12" db="EMBL/GenBank/DDBJ databases">
        <title>Genome sequence of Babesia ovis.</title>
        <authorList>
            <person name="Yamagishi J."/>
            <person name="Sevinc F."/>
            <person name="Xuan X."/>
        </authorList>
    </citation>
    <scope>NUCLEOTIDE SEQUENCE</scope>
    <source>
        <strain evidence="3">Selcuk</strain>
    </source>
</reference>
<organism evidence="3 4">
    <name type="scientific">Babesia ovis</name>
    <dbReference type="NCBI Taxonomy" id="5869"/>
    <lineage>
        <taxon>Eukaryota</taxon>
        <taxon>Sar</taxon>
        <taxon>Alveolata</taxon>
        <taxon>Apicomplexa</taxon>
        <taxon>Aconoidasida</taxon>
        <taxon>Piroplasmida</taxon>
        <taxon>Babesiidae</taxon>
        <taxon>Babesia</taxon>
    </lineage>
</organism>
<sequence length="673" mass="75182">MPAATGDGHHAGRILTQQSFRRGLRTGSVSIKDNSGHASSSGAKNSVHGGRTGLSFTDDIDSSGEVCIRKGVINRIAEESNPISDDPLNSTVSSSLQSKAAPSGVAIPPKLDHVMFVDVDADDHFVPDDDMSYSHLDTRETRLTCETSPYGDDHYSHEVLSESSEDDASSIKNVTSDSRAPIMFYDSTKASQHLQSRLNAIKDEVASLRQNLESYRKAAQVHRETPDQYKSIMQSVRTNLELFAILTEEARALGGLRHAKHGLVLESLQKLYEHQKDLADSNYCVYHWFLCDLLRIGGVTCDYSCGYLDETDDYGVDISQQVKRDFDKRLPQLHDIVSRLKEAVVGATGDAHTTPHDRLSLLFTVELPSELRGLYPIVSMVPPETNVLSDVVDRYTDITSALSSFQRLKESHQDHFEQLNISERLKSVYDLYVLMDLVQWDPLAAHSIDNELRQRPWFSFVKRFCPEVLPQLVLDRIVPHCVKAIDSWNIMDASQSQALCGFLVQTIENLPPDDRGSVIEMLTSTFLKVVESRIDVLCPSRFNSAFTDGYISGYYKFFILGIASNLMHFSNIFTAATLGNSVFNQLFLGRLVPTVDRHELLDAYVVVQFFRLTSPISPQLRVKNATNSRIRDIVCDIGKVDWTDGCGISRLLDRLGISVTKSNFLDMASLFPA</sequence>
<feature type="region of interest" description="Disordered" evidence="2">
    <location>
        <begin position="80"/>
        <end position="104"/>
    </location>
</feature>
<gene>
    <name evidence="3" type="ORF">BaOVIS_001350</name>
</gene>
<feature type="compositionally biased region" description="Polar residues" evidence="2">
    <location>
        <begin position="28"/>
        <end position="44"/>
    </location>
</feature>
<feature type="compositionally biased region" description="Polar residues" evidence="2">
    <location>
        <begin position="81"/>
        <end position="100"/>
    </location>
</feature>
<feature type="region of interest" description="Disordered" evidence="2">
    <location>
        <begin position="28"/>
        <end position="51"/>
    </location>
</feature>